<comment type="caution">
    <text evidence="5">The sequence shown here is derived from an EMBL/GenBank/DDBJ whole genome shotgun (WGS) entry which is preliminary data.</text>
</comment>
<dbReference type="Gene3D" id="3.90.1510.10">
    <property type="entry name" value="Glycerate kinase, domain 2"/>
    <property type="match status" value="1"/>
</dbReference>
<dbReference type="NCBIfam" id="TIGR00045">
    <property type="entry name" value="glycerate kinase"/>
    <property type="match status" value="1"/>
</dbReference>
<sequence>MKILIAPDSYKESLSAAQVAEQIEAGFREIFPLADYRRLPLADGGEGTVEALVAATGGKIVEVAVSGPLSEKVRAFFGSFNSGQSAVIEIAAASGLELVPQASRNPLRTTTFGSGQLIRAALDRGARHLIIGLGGSATCDGGAGMLQALGAKLLDRHGRQIGPGGAALADLARIDVTTLDERLRHCRIEAACDVDNPLLGEKGAAAVFAPQKGATAEMVAQLEANLGHFAEIVKGALGVDIAATPGGGAAGGLGAALRAFLDAGLRPGIDIVSETLGLEQAIMQADLILVGEGRMDSQSLQGKAPLGVARLAQRRGKPVIAIAGSLAADMDSVHQQGIEAVFSVLREIGTLSEALENAAVNLRMSARNVAAVLRLGQRLAPTPAAGA</sequence>
<dbReference type="Proteomes" id="UP000035068">
    <property type="component" value="Unassembled WGS sequence"/>
</dbReference>
<dbReference type="GO" id="GO:0031388">
    <property type="term" value="P:organic acid phosphorylation"/>
    <property type="evidence" value="ECO:0007669"/>
    <property type="project" value="UniProtKB-UniRule"/>
</dbReference>
<keyword evidence="3 4" id="KW-0418">Kinase</keyword>
<organism evidence="5 6">
    <name type="scientific">Geoalkalibacter ferrihydriticus DSM 17813</name>
    <dbReference type="NCBI Taxonomy" id="1121915"/>
    <lineage>
        <taxon>Bacteria</taxon>
        <taxon>Pseudomonadati</taxon>
        <taxon>Thermodesulfobacteriota</taxon>
        <taxon>Desulfuromonadia</taxon>
        <taxon>Desulfuromonadales</taxon>
        <taxon>Geoalkalibacteraceae</taxon>
        <taxon>Geoalkalibacter</taxon>
    </lineage>
</organism>
<reference evidence="5 6" key="1">
    <citation type="submission" date="2014-12" db="EMBL/GenBank/DDBJ databases">
        <title>Genomes of Geoalkalibacter ferrihydriticus and Geoalkalibacter subterraneus, two haloalkaliphilic metal-reducing members of the Geobacteraceae.</title>
        <authorList>
            <person name="Badalamenti J.P."/>
            <person name="Torres C.I."/>
            <person name="Krajmalnik-Brown R."/>
            <person name="Bond D.R."/>
        </authorList>
    </citation>
    <scope>NUCLEOTIDE SEQUENCE [LARGE SCALE GENOMIC DNA]</scope>
    <source>
        <strain evidence="5 6">DSM 17813</strain>
    </source>
</reference>
<gene>
    <name evidence="5" type="ORF">GFER_00245</name>
</gene>
<dbReference type="InterPro" id="IPR018193">
    <property type="entry name" value="Glyc_kinase_flavodox-like_fold"/>
</dbReference>
<evidence type="ECO:0000256" key="2">
    <source>
        <dbReference type="ARBA" id="ARBA00022679"/>
    </source>
</evidence>
<dbReference type="InterPro" id="IPR036129">
    <property type="entry name" value="Glycerate_kinase_sf"/>
</dbReference>
<proteinExistence type="inferred from homology"/>
<dbReference type="PANTHER" id="PTHR21599">
    <property type="entry name" value="GLYCERATE KINASE"/>
    <property type="match status" value="1"/>
</dbReference>
<evidence type="ECO:0000256" key="4">
    <source>
        <dbReference type="PIRNR" id="PIRNR006078"/>
    </source>
</evidence>
<dbReference type="Pfam" id="PF02595">
    <property type="entry name" value="Gly_kinase"/>
    <property type="match status" value="1"/>
</dbReference>
<evidence type="ECO:0000313" key="5">
    <source>
        <dbReference type="EMBL" id="KIH77242.1"/>
    </source>
</evidence>
<keyword evidence="2 4" id="KW-0808">Transferase</keyword>
<evidence type="ECO:0000313" key="6">
    <source>
        <dbReference type="Proteomes" id="UP000035068"/>
    </source>
</evidence>
<dbReference type="InterPro" id="IPR004381">
    <property type="entry name" value="Glycerate_kinase"/>
</dbReference>
<evidence type="ECO:0000256" key="3">
    <source>
        <dbReference type="ARBA" id="ARBA00022777"/>
    </source>
</evidence>
<dbReference type="RefSeq" id="WP_040095019.1">
    <property type="nucleotide sequence ID" value="NZ_JWJD01000001.1"/>
</dbReference>
<dbReference type="SUPFAM" id="SSF110738">
    <property type="entry name" value="Glycerate kinase I"/>
    <property type="match status" value="1"/>
</dbReference>
<accession>A0A0C2HWT3</accession>
<keyword evidence="6" id="KW-1185">Reference proteome</keyword>
<comment type="similarity">
    <text evidence="1 4">Belongs to the glycerate kinase type-1 family.</text>
</comment>
<dbReference type="AlphaFoldDB" id="A0A0C2HWT3"/>
<dbReference type="EMBL" id="JWJD01000001">
    <property type="protein sequence ID" value="KIH77242.1"/>
    <property type="molecule type" value="Genomic_DNA"/>
</dbReference>
<protein>
    <submittedName>
        <fullName evidence="5">Glycerate kinase</fullName>
    </submittedName>
</protein>
<dbReference type="Gene3D" id="3.40.50.10350">
    <property type="entry name" value="Glycerate kinase, domain 1"/>
    <property type="match status" value="1"/>
</dbReference>
<dbReference type="GO" id="GO:0008887">
    <property type="term" value="F:glycerate kinase activity"/>
    <property type="evidence" value="ECO:0007669"/>
    <property type="project" value="UniProtKB-UniRule"/>
</dbReference>
<dbReference type="InterPro" id="IPR018197">
    <property type="entry name" value="Glycerate_kinase_RE-like"/>
</dbReference>
<name>A0A0C2HWT3_9BACT</name>
<dbReference type="PIRSF" id="PIRSF006078">
    <property type="entry name" value="GlxK"/>
    <property type="match status" value="1"/>
</dbReference>
<evidence type="ECO:0000256" key="1">
    <source>
        <dbReference type="ARBA" id="ARBA00006284"/>
    </source>
</evidence>
<dbReference type="PANTHER" id="PTHR21599:SF0">
    <property type="entry name" value="GLYCERATE KINASE"/>
    <property type="match status" value="1"/>
</dbReference>